<evidence type="ECO:0000256" key="1">
    <source>
        <dbReference type="ARBA" id="ARBA00022801"/>
    </source>
</evidence>
<dbReference type="PANTHER" id="PTHR43056">
    <property type="entry name" value="PEPTIDASE S9 PROLYL OLIGOPEPTIDASE"/>
    <property type="match status" value="1"/>
</dbReference>
<evidence type="ECO:0000313" key="5">
    <source>
        <dbReference type="Proteomes" id="UP001556631"/>
    </source>
</evidence>
<reference evidence="4 5" key="1">
    <citation type="submission" date="2024-07" db="EMBL/GenBank/DDBJ databases">
        <authorList>
            <person name="Lee S."/>
            <person name="Kang M."/>
        </authorList>
    </citation>
    <scope>NUCLEOTIDE SEQUENCE [LARGE SCALE GENOMIC DNA]</scope>
    <source>
        <strain evidence="4 5">DS6</strain>
    </source>
</reference>
<dbReference type="InterPro" id="IPR008979">
    <property type="entry name" value="Galactose-bd-like_sf"/>
</dbReference>
<gene>
    <name evidence="4" type="ORF">AB3X52_10215</name>
</gene>
<organism evidence="4 5">
    <name type="scientific">Nocardioides eburneus</name>
    <dbReference type="NCBI Taxonomy" id="3231482"/>
    <lineage>
        <taxon>Bacteria</taxon>
        <taxon>Bacillati</taxon>
        <taxon>Actinomycetota</taxon>
        <taxon>Actinomycetes</taxon>
        <taxon>Propionibacteriales</taxon>
        <taxon>Nocardioidaceae</taxon>
        <taxon>Nocardioides</taxon>
    </lineage>
</organism>
<keyword evidence="2" id="KW-0732">Signal</keyword>
<dbReference type="Gene3D" id="2.60.120.260">
    <property type="entry name" value="Galactose-binding domain-like"/>
    <property type="match status" value="1"/>
</dbReference>
<comment type="caution">
    <text evidence="4">The sequence shown here is derived from an EMBL/GenBank/DDBJ whole genome shotgun (WGS) entry which is preliminary data.</text>
</comment>
<evidence type="ECO:0000313" key="4">
    <source>
        <dbReference type="EMBL" id="MEX0427994.1"/>
    </source>
</evidence>
<keyword evidence="1 4" id="KW-0378">Hydrolase</keyword>
<dbReference type="EMBL" id="JBFPJR010000015">
    <property type="protein sequence ID" value="MEX0427994.1"/>
    <property type="molecule type" value="Genomic_DNA"/>
</dbReference>
<dbReference type="Proteomes" id="UP001556631">
    <property type="component" value="Unassembled WGS sequence"/>
</dbReference>
<dbReference type="InterPro" id="IPR029058">
    <property type="entry name" value="AB_hydrolase_fold"/>
</dbReference>
<dbReference type="GO" id="GO:0016787">
    <property type="term" value="F:hydrolase activity"/>
    <property type="evidence" value="ECO:0007669"/>
    <property type="project" value="UniProtKB-KW"/>
</dbReference>
<dbReference type="Gene3D" id="1.10.3020.10">
    <property type="entry name" value="alpha-amino acid ester hydrolase ( Helical cap domain)"/>
    <property type="match status" value="1"/>
</dbReference>
<accession>A0ABV3T279</accession>
<protein>
    <submittedName>
        <fullName evidence="4">CocE/NonD family hydrolase</fullName>
    </submittedName>
</protein>
<dbReference type="RefSeq" id="WP_367993899.1">
    <property type="nucleotide sequence ID" value="NZ_JBFPJR010000015.1"/>
</dbReference>
<name>A0ABV3T279_9ACTN</name>
<dbReference type="PANTHER" id="PTHR43056:SF10">
    <property type="entry name" value="COCE_NOND FAMILY, PUTATIVE (AFU_ORTHOLOGUE AFUA_7G00600)-RELATED"/>
    <property type="match status" value="1"/>
</dbReference>
<evidence type="ECO:0000259" key="3">
    <source>
        <dbReference type="SMART" id="SM00939"/>
    </source>
</evidence>
<dbReference type="Pfam" id="PF08530">
    <property type="entry name" value="PepX_C"/>
    <property type="match status" value="1"/>
</dbReference>
<dbReference type="InterPro" id="IPR005674">
    <property type="entry name" value="CocE/Ser_esterase"/>
</dbReference>
<dbReference type="InterPro" id="IPR050585">
    <property type="entry name" value="Xaa-Pro_dipeptidyl-ppase/CocE"/>
</dbReference>
<feature type="domain" description="Xaa-Pro dipeptidyl-peptidase C-terminal" evidence="3">
    <location>
        <begin position="345"/>
        <end position="600"/>
    </location>
</feature>
<proteinExistence type="predicted"/>
<evidence type="ECO:0000256" key="2">
    <source>
        <dbReference type="SAM" id="SignalP"/>
    </source>
</evidence>
<dbReference type="SUPFAM" id="SSF53474">
    <property type="entry name" value="alpha/beta-Hydrolases"/>
    <property type="match status" value="1"/>
</dbReference>
<dbReference type="NCBIfam" id="TIGR00976">
    <property type="entry name" value="CocE_NonD"/>
    <property type="match status" value="1"/>
</dbReference>
<dbReference type="Pfam" id="PF02129">
    <property type="entry name" value="Peptidase_S15"/>
    <property type="match status" value="1"/>
</dbReference>
<keyword evidence="5" id="KW-1185">Reference proteome</keyword>
<dbReference type="InterPro" id="IPR000383">
    <property type="entry name" value="Xaa-Pro-like_dom"/>
</dbReference>
<dbReference type="SUPFAM" id="SSF49785">
    <property type="entry name" value="Galactose-binding domain-like"/>
    <property type="match status" value="1"/>
</dbReference>
<dbReference type="Gene3D" id="3.40.50.1820">
    <property type="entry name" value="alpha/beta hydrolase"/>
    <property type="match status" value="1"/>
</dbReference>
<dbReference type="SMART" id="SM00939">
    <property type="entry name" value="PepX_C"/>
    <property type="match status" value="1"/>
</dbReference>
<feature type="signal peptide" evidence="2">
    <location>
        <begin position="1"/>
        <end position="27"/>
    </location>
</feature>
<dbReference type="InterPro" id="IPR013736">
    <property type="entry name" value="Xaa-Pro_dipept_C"/>
</dbReference>
<feature type="chain" id="PRO_5046200592" evidence="2">
    <location>
        <begin position="28"/>
        <end position="604"/>
    </location>
</feature>
<sequence>MKRLAPLVLTVLLLPLGALVLPQPARAATDIATTASPRWTARPATYGVAVQRDVEVTMSDGVKLAVDVYRPANADGTPATGRFPVILTQTPYNKAATGSVLAGDNYLVERGYVYVLADVRGTGSSQGQWDSFGSREQRDGLELATWATSRARPWSDGRLGLYGASYMAINQFFTAAQHPKGLKAIFPIVPAGDVYRDVVASGGQIDAGFIPLWLGLVTATGLVPPATAATAPDAALLTLLQHAGGAFGFQVPEVTGAFTGDDAAYDGPFYRVRSPLSVVDKVDVPTFVVGGEYDIFQRGEPMLYQRLRANGVPSRLLIGPWTHLQAASGPDLAGSGLGSLDELALRWFDHYVRGDDGQQLSSIKPVTYRELGSDSWRTDSGWLGNDVQARALRLGTTLAPTGLAAGAGVVPPVPVSGLCSRSTLQWTAGIAQVPGCVDDDRVNDLTGASYQTAPLTKPLHLLGPMNARLYVSTTGTDGLLAVTVEDVAPDGSVTRLTAGWQTLRHRAETTSKSVRRDGEVLQPWHPFTRAAEQAVTPGKVMRVDTEIFPTGAEIAAGHRLRITVASYDAPHLLPNVTQLARGAAGVVTIHDDAAHPSRLVVPVR</sequence>